<dbReference type="GO" id="GO:0008757">
    <property type="term" value="F:S-adenosylmethionine-dependent methyltransferase activity"/>
    <property type="evidence" value="ECO:0007669"/>
    <property type="project" value="InterPro"/>
</dbReference>
<dbReference type="PANTHER" id="PTHR42912">
    <property type="entry name" value="METHYLTRANSFERASE"/>
    <property type="match status" value="1"/>
</dbReference>
<dbReference type="Gene3D" id="3.40.50.150">
    <property type="entry name" value="Vaccinia Virus protein VP39"/>
    <property type="match status" value="1"/>
</dbReference>
<keyword evidence="2" id="KW-0808">Transferase</keyword>
<protein>
    <submittedName>
        <fullName evidence="2">Methyltransferase type 11</fullName>
    </submittedName>
</protein>
<evidence type="ECO:0000313" key="3">
    <source>
        <dbReference type="Proteomes" id="UP000183794"/>
    </source>
</evidence>
<proteinExistence type="predicted"/>
<dbReference type="GO" id="GO:0032259">
    <property type="term" value="P:methylation"/>
    <property type="evidence" value="ECO:0007669"/>
    <property type="project" value="UniProtKB-KW"/>
</dbReference>
<dbReference type="Proteomes" id="UP000183794">
    <property type="component" value="Unassembled WGS sequence"/>
</dbReference>
<dbReference type="CDD" id="cd02440">
    <property type="entry name" value="AdoMet_MTases"/>
    <property type="match status" value="1"/>
</dbReference>
<name>A0A1L0AT97_9GAMM</name>
<dbReference type="Pfam" id="PF08241">
    <property type="entry name" value="Methyltransf_11"/>
    <property type="match status" value="1"/>
</dbReference>
<dbReference type="AlphaFoldDB" id="A0A1L0AT97"/>
<dbReference type="OrthoDB" id="9760689at2"/>
<keyword evidence="2" id="KW-0489">Methyltransferase</keyword>
<dbReference type="EMBL" id="FPLD01000020">
    <property type="protein sequence ID" value="SGY86248.1"/>
    <property type="molecule type" value="Genomic_DNA"/>
</dbReference>
<feature type="domain" description="Methyltransferase type 11" evidence="1">
    <location>
        <begin position="43"/>
        <end position="137"/>
    </location>
</feature>
<dbReference type="InterPro" id="IPR029063">
    <property type="entry name" value="SAM-dependent_MTases_sf"/>
</dbReference>
<accession>A0A1L0AT97</accession>
<gene>
    <name evidence="2" type="ORF">NVI5450_0598</name>
</gene>
<evidence type="ECO:0000259" key="1">
    <source>
        <dbReference type="Pfam" id="PF08241"/>
    </source>
</evidence>
<reference evidence="2 3" key="1">
    <citation type="submission" date="2016-11" db="EMBL/GenBank/DDBJ databases">
        <authorList>
            <person name="Jaros S."/>
            <person name="Januszkiewicz K."/>
            <person name="Wedrychowicz H."/>
        </authorList>
    </citation>
    <scope>NUCLEOTIDE SEQUENCE [LARGE SCALE GENOMIC DNA]</scope>
    <source>
        <strain evidence="2">NVI 5450</strain>
    </source>
</reference>
<sequence length="210" mass="23623">MTDNKWEQFAKSFEESNNYVVGIKDIQTVKSKLNLLSGTGNILELGCGNGTYTECFIESASSIVATDISDQMISITRDRFKDHKMVQIEKADCFNLPYQDSSFDTVFMANLLHVIPNPEIALSECFRVLKNDGRLVIASFTLHGMSFFNKIRLKFRYMRKYGAKSSSTIMLTPQLAENMTKSLGFQTITAELVGSKVKAVYLTAKKSHNI</sequence>
<evidence type="ECO:0000313" key="2">
    <source>
        <dbReference type="EMBL" id="SGY86248.1"/>
    </source>
</evidence>
<dbReference type="InterPro" id="IPR013216">
    <property type="entry name" value="Methyltransf_11"/>
</dbReference>
<dbReference type="SUPFAM" id="SSF53335">
    <property type="entry name" value="S-adenosyl-L-methionine-dependent methyltransferases"/>
    <property type="match status" value="1"/>
</dbReference>
<dbReference type="InterPro" id="IPR050508">
    <property type="entry name" value="Methyltransf_Superfamily"/>
</dbReference>
<organism evidence="2 3">
    <name type="scientific">Moritella viscosa</name>
    <dbReference type="NCBI Taxonomy" id="80854"/>
    <lineage>
        <taxon>Bacteria</taxon>
        <taxon>Pseudomonadati</taxon>
        <taxon>Pseudomonadota</taxon>
        <taxon>Gammaproteobacteria</taxon>
        <taxon>Alteromonadales</taxon>
        <taxon>Moritellaceae</taxon>
        <taxon>Moritella</taxon>
    </lineage>
</organism>